<dbReference type="PANTHER" id="PTHR35561">
    <property type="entry name" value="RNA 2',3'-CYCLIC PHOSPHODIESTERASE"/>
    <property type="match status" value="1"/>
</dbReference>
<dbReference type="InterPro" id="IPR009097">
    <property type="entry name" value="Cyclic_Pdiesterase"/>
</dbReference>
<dbReference type="RefSeq" id="WP_284390244.1">
    <property type="nucleotide sequence ID" value="NZ_BSNK01000002.1"/>
</dbReference>
<dbReference type="InterPro" id="IPR004175">
    <property type="entry name" value="RNA_CPDase"/>
</dbReference>
<gene>
    <name evidence="3" type="ORF">GCM10007853_20000</name>
</gene>
<feature type="active site" description="Proton acceptor" evidence="2">
    <location>
        <position position="119"/>
    </location>
</feature>
<name>A0ABQ5VC07_9PROT</name>
<protein>
    <recommendedName>
        <fullName evidence="2">RNA 2',3'-cyclic phosphodiesterase</fullName>
        <shortName evidence="2">RNA 2',3'-CPDase</shortName>
        <ecNumber evidence="2">3.1.4.58</ecNumber>
    </recommendedName>
</protein>
<organism evidence="3 4">
    <name type="scientific">Algimonas ampicilliniresistens</name>
    <dbReference type="NCBI Taxonomy" id="1298735"/>
    <lineage>
        <taxon>Bacteria</taxon>
        <taxon>Pseudomonadati</taxon>
        <taxon>Pseudomonadota</taxon>
        <taxon>Alphaproteobacteria</taxon>
        <taxon>Maricaulales</taxon>
        <taxon>Robiginitomaculaceae</taxon>
        <taxon>Algimonas</taxon>
    </lineage>
</organism>
<evidence type="ECO:0000313" key="3">
    <source>
        <dbReference type="EMBL" id="GLQ24126.1"/>
    </source>
</evidence>
<sequence>MKLFAAIRPPSGVIRAVRRIQKGVPGARWSAPEKLHITAAYFGEVHDALAEELDEELARRPLPAMELTLRGAGHFGRAEPHQIHLKVEPNAALTRLHNHCRRVARELRIPMEARVFSPHLTLAYLKPFPDVERLATYEQRHVNTEIGPFLIDQFGLYSSWQQKRGPNRYDLEATYPLIGRAGH</sequence>
<proteinExistence type="inferred from homology"/>
<comment type="function">
    <text evidence="2">Hydrolyzes RNA 2',3'-cyclic phosphodiester to an RNA 2'-phosphomonoester.</text>
</comment>
<reference evidence="3" key="1">
    <citation type="journal article" date="2014" name="Int. J. Syst. Evol. Microbiol.">
        <title>Complete genome of a new Firmicutes species belonging to the dominant human colonic microbiota ('Ruminococcus bicirculans') reveals two chromosomes and a selective capacity to utilize plant glucans.</title>
        <authorList>
            <consortium name="NISC Comparative Sequencing Program"/>
            <person name="Wegmann U."/>
            <person name="Louis P."/>
            <person name="Goesmann A."/>
            <person name="Henrissat B."/>
            <person name="Duncan S.H."/>
            <person name="Flint H.J."/>
        </authorList>
    </citation>
    <scope>NUCLEOTIDE SEQUENCE</scope>
    <source>
        <strain evidence="3">NBRC 108219</strain>
    </source>
</reference>
<comment type="caution">
    <text evidence="3">The sequence shown here is derived from an EMBL/GenBank/DDBJ whole genome shotgun (WGS) entry which is preliminary data.</text>
</comment>
<dbReference type="EC" id="3.1.4.58" evidence="2"/>
<feature type="short sequence motif" description="HXTX 1" evidence="2">
    <location>
        <begin position="36"/>
        <end position="39"/>
    </location>
</feature>
<keyword evidence="1 2" id="KW-0378">Hydrolase</keyword>
<comment type="catalytic activity">
    <reaction evidence="2">
        <text>a 3'-end 2',3'-cyclophospho-ribonucleotide-RNA + H2O = a 3'-end 2'-phospho-ribonucleotide-RNA + H(+)</text>
        <dbReference type="Rhea" id="RHEA:11828"/>
        <dbReference type="Rhea" id="RHEA-COMP:10464"/>
        <dbReference type="Rhea" id="RHEA-COMP:17353"/>
        <dbReference type="ChEBI" id="CHEBI:15377"/>
        <dbReference type="ChEBI" id="CHEBI:15378"/>
        <dbReference type="ChEBI" id="CHEBI:83064"/>
        <dbReference type="ChEBI" id="CHEBI:173113"/>
        <dbReference type="EC" id="3.1.4.58"/>
    </reaction>
</comment>
<feature type="short sequence motif" description="HXTX 2" evidence="2">
    <location>
        <begin position="119"/>
        <end position="122"/>
    </location>
</feature>
<comment type="similarity">
    <text evidence="2">Belongs to the 2H phosphoesterase superfamily. ThpR family.</text>
</comment>
<evidence type="ECO:0000313" key="4">
    <source>
        <dbReference type="Proteomes" id="UP001161391"/>
    </source>
</evidence>
<dbReference type="Proteomes" id="UP001161391">
    <property type="component" value="Unassembled WGS sequence"/>
</dbReference>
<reference evidence="3" key="2">
    <citation type="submission" date="2023-01" db="EMBL/GenBank/DDBJ databases">
        <title>Draft genome sequence of Algimonas ampicilliniresistens strain NBRC 108219.</title>
        <authorList>
            <person name="Sun Q."/>
            <person name="Mori K."/>
        </authorList>
    </citation>
    <scope>NUCLEOTIDE SEQUENCE</scope>
    <source>
        <strain evidence="3">NBRC 108219</strain>
    </source>
</reference>
<dbReference type="Pfam" id="PF13563">
    <property type="entry name" value="2_5_RNA_ligase2"/>
    <property type="match status" value="1"/>
</dbReference>
<dbReference type="EMBL" id="BSNK01000002">
    <property type="protein sequence ID" value="GLQ24126.1"/>
    <property type="molecule type" value="Genomic_DNA"/>
</dbReference>
<keyword evidence="4" id="KW-1185">Reference proteome</keyword>
<dbReference type="HAMAP" id="MF_01940">
    <property type="entry name" value="RNA_CPDase"/>
    <property type="match status" value="1"/>
</dbReference>
<feature type="active site" description="Proton donor" evidence="2">
    <location>
        <position position="36"/>
    </location>
</feature>
<dbReference type="Gene3D" id="3.90.1140.10">
    <property type="entry name" value="Cyclic phosphodiesterase"/>
    <property type="match status" value="1"/>
</dbReference>
<accession>A0ABQ5VC07</accession>
<dbReference type="SUPFAM" id="SSF55144">
    <property type="entry name" value="LigT-like"/>
    <property type="match status" value="1"/>
</dbReference>
<dbReference type="PANTHER" id="PTHR35561:SF1">
    <property type="entry name" value="RNA 2',3'-CYCLIC PHOSPHODIESTERASE"/>
    <property type="match status" value="1"/>
</dbReference>
<evidence type="ECO:0000256" key="2">
    <source>
        <dbReference type="HAMAP-Rule" id="MF_01940"/>
    </source>
</evidence>
<evidence type="ECO:0000256" key="1">
    <source>
        <dbReference type="ARBA" id="ARBA00022801"/>
    </source>
</evidence>
<dbReference type="NCBIfam" id="TIGR02258">
    <property type="entry name" value="2_5_ligase"/>
    <property type="match status" value="1"/>
</dbReference>